<evidence type="ECO:0000256" key="2">
    <source>
        <dbReference type="SAM" id="Phobius"/>
    </source>
</evidence>
<evidence type="ECO:0000313" key="3">
    <source>
        <dbReference type="EMBL" id="GIM97630.1"/>
    </source>
</evidence>
<organism evidence="3 4">
    <name type="scientific">Paractinoplanes toevensis</name>
    <dbReference type="NCBI Taxonomy" id="571911"/>
    <lineage>
        <taxon>Bacteria</taxon>
        <taxon>Bacillati</taxon>
        <taxon>Actinomycetota</taxon>
        <taxon>Actinomycetes</taxon>
        <taxon>Micromonosporales</taxon>
        <taxon>Micromonosporaceae</taxon>
        <taxon>Paractinoplanes</taxon>
    </lineage>
</organism>
<keyword evidence="4" id="KW-1185">Reference proteome</keyword>
<name>A0A919WCL0_9ACTN</name>
<keyword evidence="2" id="KW-0472">Membrane</keyword>
<feature type="compositionally biased region" description="Polar residues" evidence="1">
    <location>
        <begin position="187"/>
        <end position="198"/>
    </location>
</feature>
<evidence type="ECO:0000256" key="1">
    <source>
        <dbReference type="SAM" id="MobiDB-lite"/>
    </source>
</evidence>
<reference evidence="3 4" key="1">
    <citation type="submission" date="2021-03" db="EMBL/GenBank/DDBJ databases">
        <title>Whole genome shotgun sequence of Actinoplanes toevensis NBRC 105298.</title>
        <authorList>
            <person name="Komaki H."/>
            <person name="Tamura T."/>
        </authorList>
    </citation>
    <scope>NUCLEOTIDE SEQUENCE [LARGE SCALE GENOMIC DNA]</scope>
    <source>
        <strain evidence="3 4">NBRC 105298</strain>
    </source>
</reference>
<protein>
    <submittedName>
        <fullName evidence="3">Uncharacterized protein</fullName>
    </submittedName>
</protein>
<keyword evidence="2" id="KW-1133">Transmembrane helix</keyword>
<feature type="transmembrane region" description="Helical" evidence="2">
    <location>
        <begin position="12"/>
        <end position="31"/>
    </location>
</feature>
<feature type="region of interest" description="Disordered" evidence="1">
    <location>
        <begin position="162"/>
        <end position="198"/>
    </location>
</feature>
<accession>A0A919WCL0</accession>
<dbReference type="AlphaFoldDB" id="A0A919WCL0"/>
<keyword evidence="2" id="KW-0812">Transmembrane</keyword>
<comment type="caution">
    <text evidence="3">The sequence shown here is derived from an EMBL/GenBank/DDBJ whole genome shotgun (WGS) entry which is preliminary data.</text>
</comment>
<dbReference type="Proteomes" id="UP000677082">
    <property type="component" value="Unassembled WGS sequence"/>
</dbReference>
<evidence type="ECO:0000313" key="4">
    <source>
        <dbReference type="Proteomes" id="UP000677082"/>
    </source>
</evidence>
<gene>
    <name evidence="3" type="ORF">Ato02nite_094230</name>
</gene>
<sequence length="198" mass="21340">MEADMSNLAPVIAATAASVAAALTGVSLFVTGRREHARWAREALVDAFTDYMKASFTCSRSCRQGATLRSSQGDSPEVEKAQAQAREAHDAQMEILTRLRILGTRSIVRAAIALHEAGHEMSDLVFESPEPLTEEDWTRADSALWRARDRFVDTARSSMKLGGSTTAEDMGHRGGGLEILSGRGPANSRSTGPRPTLP</sequence>
<dbReference type="EMBL" id="BOQN01000154">
    <property type="protein sequence ID" value="GIM97630.1"/>
    <property type="molecule type" value="Genomic_DNA"/>
</dbReference>
<proteinExistence type="predicted"/>